<reference evidence="3" key="1">
    <citation type="journal article" date="2021" name="New Phytol.">
        <title>Evolutionary innovations through gain and loss of genes in the ectomycorrhizal Boletales.</title>
        <authorList>
            <person name="Wu G."/>
            <person name="Miyauchi S."/>
            <person name="Morin E."/>
            <person name="Kuo A."/>
            <person name="Drula E."/>
            <person name="Varga T."/>
            <person name="Kohler A."/>
            <person name="Feng B."/>
            <person name="Cao Y."/>
            <person name="Lipzen A."/>
            <person name="Daum C."/>
            <person name="Hundley H."/>
            <person name="Pangilinan J."/>
            <person name="Johnson J."/>
            <person name="Barry K."/>
            <person name="LaButti K."/>
            <person name="Ng V."/>
            <person name="Ahrendt S."/>
            <person name="Min B."/>
            <person name="Choi I.G."/>
            <person name="Park H."/>
            <person name="Plett J.M."/>
            <person name="Magnuson J."/>
            <person name="Spatafora J.W."/>
            <person name="Nagy L.G."/>
            <person name="Henrissat B."/>
            <person name="Grigoriev I.V."/>
            <person name="Yang Z.L."/>
            <person name="Xu J."/>
            <person name="Martin F.M."/>
        </authorList>
    </citation>
    <scope>NUCLEOTIDE SEQUENCE</scope>
    <source>
        <strain evidence="3">KKN 215</strain>
    </source>
</reference>
<proteinExistence type="predicted"/>
<dbReference type="EMBL" id="JAEVFJ010000033">
    <property type="protein sequence ID" value="KAH8092185.1"/>
    <property type="molecule type" value="Genomic_DNA"/>
</dbReference>
<feature type="region of interest" description="Disordered" evidence="1">
    <location>
        <begin position="1"/>
        <end position="38"/>
    </location>
</feature>
<name>A0A8K0XLY4_9AGAR</name>
<protein>
    <recommendedName>
        <fullName evidence="2">WW domain-containing protein</fullName>
    </recommendedName>
</protein>
<evidence type="ECO:0000256" key="1">
    <source>
        <dbReference type="SAM" id="MobiDB-lite"/>
    </source>
</evidence>
<keyword evidence="4" id="KW-1185">Reference proteome</keyword>
<dbReference type="AlphaFoldDB" id="A0A8K0XLY4"/>
<evidence type="ECO:0000313" key="4">
    <source>
        <dbReference type="Proteomes" id="UP000813824"/>
    </source>
</evidence>
<dbReference type="InterPro" id="IPR001202">
    <property type="entry name" value="WW_dom"/>
</dbReference>
<gene>
    <name evidence="3" type="ORF">BXZ70DRAFT_909569</name>
</gene>
<evidence type="ECO:0000313" key="3">
    <source>
        <dbReference type="EMBL" id="KAH8092185.1"/>
    </source>
</evidence>
<dbReference type="OrthoDB" id="2834207at2759"/>
<dbReference type="Proteomes" id="UP000813824">
    <property type="component" value="Unassembled WGS sequence"/>
</dbReference>
<organism evidence="3 4">
    <name type="scientific">Cristinia sonorae</name>
    <dbReference type="NCBI Taxonomy" id="1940300"/>
    <lineage>
        <taxon>Eukaryota</taxon>
        <taxon>Fungi</taxon>
        <taxon>Dikarya</taxon>
        <taxon>Basidiomycota</taxon>
        <taxon>Agaricomycotina</taxon>
        <taxon>Agaricomycetes</taxon>
        <taxon>Agaricomycetidae</taxon>
        <taxon>Agaricales</taxon>
        <taxon>Pleurotineae</taxon>
        <taxon>Stephanosporaceae</taxon>
        <taxon>Cristinia</taxon>
    </lineage>
</organism>
<sequence>MVPPNPFIITSTLTLSPQPTPKLPTEPTDWRITATSPGNRDPSFYNTVTKQSTWYTPKGYSAKDVMRIPGADTFFENESAVVTFMKELETLTEKYGDLDKGSTIASLHAQTTDIDFEKENDAGALLYGSKGLRNNRTLGSQTRSCCRRCLRFHLVASVVESTGSIKVKHTLFHKLSLETFAYPQQNPLFRLSAIVEAYCSLRGDTRPSQVDRR</sequence>
<dbReference type="PROSITE" id="PS50020">
    <property type="entry name" value="WW_DOMAIN_2"/>
    <property type="match status" value="1"/>
</dbReference>
<evidence type="ECO:0000259" key="2">
    <source>
        <dbReference type="PROSITE" id="PS50020"/>
    </source>
</evidence>
<feature type="domain" description="WW" evidence="2">
    <location>
        <begin position="24"/>
        <end position="59"/>
    </location>
</feature>
<accession>A0A8K0XLY4</accession>
<comment type="caution">
    <text evidence="3">The sequence shown here is derived from an EMBL/GenBank/DDBJ whole genome shotgun (WGS) entry which is preliminary data.</text>
</comment>